<evidence type="ECO:0000313" key="3">
    <source>
        <dbReference type="Proteomes" id="UP000631114"/>
    </source>
</evidence>
<dbReference type="AlphaFoldDB" id="A0A835LV62"/>
<evidence type="ECO:0000256" key="1">
    <source>
        <dbReference type="SAM" id="MobiDB-lite"/>
    </source>
</evidence>
<name>A0A835LV62_9MAGN</name>
<comment type="caution">
    <text evidence="2">The sequence shown here is derived from an EMBL/GenBank/DDBJ whole genome shotgun (WGS) entry which is preliminary data.</text>
</comment>
<organism evidence="2 3">
    <name type="scientific">Coptis chinensis</name>
    <dbReference type="NCBI Taxonomy" id="261450"/>
    <lineage>
        <taxon>Eukaryota</taxon>
        <taxon>Viridiplantae</taxon>
        <taxon>Streptophyta</taxon>
        <taxon>Embryophyta</taxon>
        <taxon>Tracheophyta</taxon>
        <taxon>Spermatophyta</taxon>
        <taxon>Magnoliopsida</taxon>
        <taxon>Ranunculales</taxon>
        <taxon>Ranunculaceae</taxon>
        <taxon>Coptidoideae</taxon>
        <taxon>Coptis</taxon>
    </lineage>
</organism>
<sequence length="166" mass="18557">MTLLLECRLCSGIPIQPPHGGDMYSILWSWLNLADLDAPTQANRSRNEEFRLCRPPRAWGKRVDCHACGGRRTVTNRQFEKGMGRGETNGGGGPFFRAAKLSRSANTAEDRVSLRLAKMVKEQLGPSMSVVCTPRRCHLWSGSSFGRGSGKEPKLKNKHYRERNKG</sequence>
<evidence type="ECO:0000313" key="2">
    <source>
        <dbReference type="EMBL" id="KAF9608680.1"/>
    </source>
</evidence>
<keyword evidence="3" id="KW-1185">Reference proteome</keyword>
<gene>
    <name evidence="2" type="ORF">IFM89_010464</name>
</gene>
<proteinExistence type="predicted"/>
<reference evidence="2 3" key="1">
    <citation type="submission" date="2020-10" db="EMBL/GenBank/DDBJ databases">
        <title>The Coptis chinensis genome and diversification of protoberbering-type alkaloids.</title>
        <authorList>
            <person name="Wang B."/>
            <person name="Shu S."/>
            <person name="Song C."/>
            <person name="Liu Y."/>
        </authorList>
    </citation>
    <scope>NUCLEOTIDE SEQUENCE [LARGE SCALE GENOMIC DNA]</scope>
    <source>
        <strain evidence="2">HL-2020</strain>
        <tissue evidence="2">Leaf</tissue>
    </source>
</reference>
<feature type="region of interest" description="Disordered" evidence="1">
    <location>
        <begin position="143"/>
        <end position="166"/>
    </location>
</feature>
<dbReference type="EMBL" id="JADFTS010000004">
    <property type="protein sequence ID" value="KAF9608680.1"/>
    <property type="molecule type" value="Genomic_DNA"/>
</dbReference>
<dbReference type="Proteomes" id="UP000631114">
    <property type="component" value="Unassembled WGS sequence"/>
</dbReference>
<protein>
    <submittedName>
        <fullName evidence="2">Uncharacterized protein</fullName>
    </submittedName>
</protein>
<feature type="compositionally biased region" description="Basic residues" evidence="1">
    <location>
        <begin position="156"/>
        <end position="166"/>
    </location>
</feature>
<accession>A0A835LV62</accession>